<evidence type="ECO:0000256" key="1">
    <source>
        <dbReference type="ARBA" id="ARBA00012928"/>
    </source>
</evidence>
<dbReference type="OrthoDB" id="9800582at2"/>
<dbReference type="NCBIfam" id="NF001752">
    <property type="entry name" value="PRK00481.1-1"/>
    <property type="match status" value="1"/>
</dbReference>
<evidence type="ECO:0000259" key="5">
    <source>
        <dbReference type="PROSITE" id="PS50305"/>
    </source>
</evidence>
<protein>
    <recommendedName>
        <fullName evidence="1">protein acetyllysine N-acetyltransferase</fullName>
        <ecNumber evidence="1">2.3.1.286</ecNumber>
    </recommendedName>
</protein>
<dbReference type="RefSeq" id="WP_028597578.1">
    <property type="nucleotide sequence ID" value="NZ_BIMM01000001.1"/>
</dbReference>
<dbReference type="Gene3D" id="3.40.50.1220">
    <property type="entry name" value="TPP-binding domain"/>
    <property type="match status" value="1"/>
</dbReference>
<feature type="binding site" evidence="4">
    <location>
        <position position="154"/>
    </location>
    <ligand>
        <name>Zn(2+)</name>
        <dbReference type="ChEBI" id="CHEBI:29105"/>
    </ligand>
</feature>
<accession>A0A2N5N918</accession>
<organism evidence="6 7">
    <name type="scientific">Paenibacillus pasadenensis</name>
    <dbReference type="NCBI Taxonomy" id="217090"/>
    <lineage>
        <taxon>Bacteria</taxon>
        <taxon>Bacillati</taxon>
        <taxon>Bacillota</taxon>
        <taxon>Bacilli</taxon>
        <taxon>Bacillales</taxon>
        <taxon>Paenibacillaceae</taxon>
        <taxon>Paenibacillus</taxon>
    </lineage>
</organism>
<dbReference type="InterPro" id="IPR050134">
    <property type="entry name" value="NAD-dep_sirtuin_deacylases"/>
</dbReference>
<dbReference type="EC" id="2.3.1.286" evidence="1"/>
<dbReference type="GO" id="GO:0046872">
    <property type="term" value="F:metal ion binding"/>
    <property type="evidence" value="ECO:0007669"/>
    <property type="project" value="UniProtKB-KW"/>
</dbReference>
<evidence type="ECO:0000256" key="4">
    <source>
        <dbReference type="PROSITE-ProRule" id="PRU00236"/>
    </source>
</evidence>
<feature type="binding site" evidence="4">
    <location>
        <position position="132"/>
    </location>
    <ligand>
        <name>Zn(2+)</name>
        <dbReference type="ChEBI" id="CHEBI:29105"/>
    </ligand>
</feature>
<feature type="binding site" evidence="4">
    <location>
        <position position="151"/>
    </location>
    <ligand>
        <name>Zn(2+)</name>
        <dbReference type="ChEBI" id="CHEBI:29105"/>
    </ligand>
</feature>
<proteinExistence type="predicted"/>
<keyword evidence="2" id="KW-0808">Transferase</keyword>
<sequence length="240" mass="26310">MTGPDYREAIGRSRRIVFFGGAGTSTESGIPDFRSAGGLYEQRTSKMYAPEEILSRDFFFDHPGDFYAFYREHMLHPQALPNAAHLKLAELEREGRLKAVVTQNIDGLHQRAGSVNVLELHGSVHRNRCLDCGLFHPLTAVTGDPRPVPLCSECGGIIKPDVVLYQENLDFELLERAAEQIRQADTLLVAGTSLTVQPAAGLVSLFRGDSLVIINRTATPLDRMATHLVRGSIGEALGSL</sequence>
<dbReference type="InterPro" id="IPR029035">
    <property type="entry name" value="DHS-like_NAD/FAD-binding_dom"/>
</dbReference>
<dbReference type="GO" id="GO:0017136">
    <property type="term" value="F:histone deacetylase activity, NAD-dependent"/>
    <property type="evidence" value="ECO:0007669"/>
    <property type="project" value="TreeGrafter"/>
</dbReference>
<feature type="binding site" evidence="4">
    <location>
        <position position="129"/>
    </location>
    <ligand>
        <name>Zn(2+)</name>
        <dbReference type="ChEBI" id="CHEBI:29105"/>
    </ligand>
</feature>
<dbReference type="SUPFAM" id="SSF52467">
    <property type="entry name" value="DHS-like NAD/FAD-binding domain"/>
    <property type="match status" value="1"/>
</dbReference>
<name>A0A2N5N918_9BACL</name>
<dbReference type="InterPro" id="IPR026590">
    <property type="entry name" value="Ssirtuin_cat_dom"/>
</dbReference>
<keyword evidence="4" id="KW-0479">Metal-binding</keyword>
<dbReference type="EMBL" id="NFEZ01000003">
    <property type="protein sequence ID" value="PLT46832.1"/>
    <property type="molecule type" value="Genomic_DNA"/>
</dbReference>
<reference evidence="6 7" key="1">
    <citation type="submission" date="2017-05" db="EMBL/GenBank/DDBJ databases">
        <title>Functional genome analysis of Paenibacillus pasadenensis strain R16: insights on endophytic life style and antifungal activity.</title>
        <authorList>
            <person name="Passera A."/>
            <person name="Marcolungo L."/>
            <person name="Casati P."/>
            <person name="Brasca M."/>
            <person name="Quaglino F."/>
            <person name="Delledonne M."/>
        </authorList>
    </citation>
    <scope>NUCLEOTIDE SEQUENCE [LARGE SCALE GENOMIC DNA]</scope>
    <source>
        <strain evidence="6 7">R16</strain>
    </source>
</reference>
<dbReference type="Proteomes" id="UP000234789">
    <property type="component" value="Unassembled WGS sequence"/>
</dbReference>
<dbReference type="PANTHER" id="PTHR11085">
    <property type="entry name" value="NAD-DEPENDENT PROTEIN DEACYLASE SIRTUIN-5, MITOCHONDRIAL-RELATED"/>
    <property type="match status" value="1"/>
</dbReference>
<evidence type="ECO:0000313" key="7">
    <source>
        <dbReference type="Proteomes" id="UP000234789"/>
    </source>
</evidence>
<keyword evidence="3" id="KW-0520">NAD</keyword>
<evidence type="ECO:0000256" key="3">
    <source>
        <dbReference type="ARBA" id="ARBA00023027"/>
    </source>
</evidence>
<dbReference type="CDD" id="cd01407">
    <property type="entry name" value="SIR2-fam"/>
    <property type="match status" value="1"/>
</dbReference>
<evidence type="ECO:0000256" key="2">
    <source>
        <dbReference type="ARBA" id="ARBA00022679"/>
    </source>
</evidence>
<dbReference type="AlphaFoldDB" id="A0A2N5N918"/>
<feature type="active site" description="Proton acceptor" evidence="4">
    <location>
        <position position="121"/>
    </location>
</feature>
<dbReference type="GO" id="GO:0070403">
    <property type="term" value="F:NAD+ binding"/>
    <property type="evidence" value="ECO:0007669"/>
    <property type="project" value="InterPro"/>
</dbReference>
<dbReference type="PROSITE" id="PS50305">
    <property type="entry name" value="SIRTUIN"/>
    <property type="match status" value="1"/>
</dbReference>
<comment type="caution">
    <text evidence="6">The sequence shown here is derived from an EMBL/GenBank/DDBJ whole genome shotgun (WGS) entry which is preliminary data.</text>
</comment>
<keyword evidence="4" id="KW-0862">Zinc</keyword>
<dbReference type="InterPro" id="IPR003000">
    <property type="entry name" value="Sirtuin"/>
</dbReference>
<gene>
    <name evidence="6" type="ORF">B8V81_1056</name>
</gene>
<keyword evidence="7" id="KW-1185">Reference proteome</keyword>
<feature type="domain" description="Deacetylase sirtuin-type" evidence="5">
    <location>
        <begin position="1"/>
        <end position="240"/>
    </location>
</feature>
<dbReference type="Pfam" id="PF02146">
    <property type="entry name" value="SIR2"/>
    <property type="match status" value="1"/>
</dbReference>
<evidence type="ECO:0000313" key="6">
    <source>
        <dbReference type="EMBL" id="PLT46832.1"/>
    </source>
</evidence>
<dbReference type="Gene3D" id="3.30.1600.10">
    <property type="entry name" value="SIR2/SIRT2 'Small Domain"/>
    <property type="match status" value="1"/>
</dbReference>
<dbReference type="PANTHER" id="PTHR11085:SF4">
    <property type="entry name" value="NAD-DEPENDENT PROTEIN DEACYLASE"/>
    <property type="match status" value="1"/>
</dbReference>
<dbReference type="InterPro" id="IPR026591">
    <property type="entry name" value="Sirtuin_cat_small_dom_sf"/>
</dbReference>